<dbReference type="PANTHER" id="PTHR19353:SF19">
    <property type="entry name" value="DELTA(5) FATTY ACID DESATURASE C-RELATED"/>
    <property type="match status" value="1"/>
</dbReference>
<feature type="transmembrane region" description="Helical" evidence="1">
    <location>
        <begin position="131"/>
        <end position="153"/>
    </location>
</feature>
<sequence length="294" mass="34037">MDTLQDIDLKTLTKKSFWKSSAYIFLDISILFCILIVAWQTDNIAITLVAILLIARQQNALGVLAHEASHLNLYKSKNANLFIGRAFMGACLGISFDAYKHAHFLHHKHMMTKKDPDLVFIEKFPIAKNKLWLQFLPDLLGLSWLYLNLYYLNYARKNKIALVTVIASLVPGLIWHIGLISLCFMAGKWWFYFLYWVLPMTTLVPMFMHIRGICEHAGREPSRDAFRGARSVKKNGLAMLVAPHNYNYHVEHHLVSNVPHYNIPRLHKSLKENEYYCKEAFAANYREAIEKLIV</sequence>
<dbReference type="CDD" id="cd03510">
    <property type="entry name" value="Rhizobitoxine-FADS-like"/>
    <property type="match status" value="1"/>
</dbReference>
<protein>
    <submittedName>
        <fullName evidence="3">Fatty acid desaturase family protein</fullName>
        <ecNumber evidence="3">1.14.19.-</ecNumber>
    </submittedName>
</protein>
<keyword evidence="1" id="KW-0812">Transmembrane</keyword>
<evidence type="ECO:0000256" key="1">
    <source>
        <dbReference type="SAM" id="Phobius"/>
    </source>
</evidence>
<feature type="transmembrane region" description="Helical" evidence="1">
    <location>
        <begin position="160"/>
        <end position="187"/>
    </location>
</feature>
<dbReference type="RefSeq" id="WP_311367251.1">
    <property type="nucleotide sequence ID" value="NZ_JAVRHX010000001.1"/>
</dbReference>
<dbReference type="EC" id="1.14.19.-" evidence="3"/>
<proteinExistence type="predicted"/>
<feature type="transmembrane region" description="Helical" evidence="1">
    <location>
        <begin position="193"/>
        <end position="214"/>
    </location>
</feature>
<keyword evidence="1" id="KW-0472">Membrane</keyword>
<keyword evidence="4" id="KW-1185">Reference proteome</keyword>
<dbReference type="InterPro" id="IPR012171">
    <property type="entry name" value="Fatty_acid_desaturase"/>
</dbReference>
<gene>
    <name evidence="3" type="ORF">RM552_02690</name>
</gene>
<evidence type="ECO:0000313" key="4">
    <source>
        <dbReference type="Proteomes" id="UP001253545"/>
    </source>
</evidence>
<keyword evidence="1" id="KW-1133">Transmembrane helix</keyword>
<organism evidence="3 4">
    <name type="scientific">Glaciecola petra</name>
    <dbReference type="NCBI Taxonomy" id="3075602"/>
    <lineage>
        <taxon>Bacteria</taxon>
        <taxon>Pseudomonadati</taxon>
        <taxon>Pseudomonadota</taxon>
        <taxon>Gammaproteobacteria</taxon>
        <taxon>Alteromonadales</taxon>
        <taxon>Alteromonadaceae</taxon>
        <taxon>Glaciecola</taxon>
    </lineage>
</organism>
<feature type="transmembrane region" description="Helical" evidence="1">
    <location>
        <begin position="21"/>
        <end position="39"/>
    </location>
</feature>
<dbReference type="Proteomes" id="UP001253545">
    <property type="component" value="Unassembled WGS sequence"/>
</dbReference>
<keyword evidence="3" id="KW-0560">Oxidoreductase</keyword>
<dbReference type="PANTHER" id="PTHR19353">
    <property type="entry name" value="FATTY ACID DESATURASE 2"/>
    <property type="match status" value="1"/>
</dbReference>
<dbReference type="InterPro" id="IPR005804">
    <property type="entry name" value="FA_desaturase_dom"/>
</dbReference>
<evidence type="ECO:0000259" key="2">
    <source>
        <dbReference type="Pfam" id="PF00487"/>
    </source>
</evidence>
<name>A0ABU2ZMW5_9ALTE</name>
<accession>A0ABU2ZMW5</accession>
<evidence type="ECO:0000313" key="3">
    <source>
        <dbReference type="EMBL" id="MDT0593750.1"/>
    </source>
</evidence>
<dbReference type="GO" id="GO:0016491">
    <property type="term" value="F:oxidoreductase activity"/>
    <property type="evidence" value="ECO:0007669"/>
    <property type="project" value="UniProtKB-KW"/>
</dbReference>
<comment type="caution">
    <text evidence="3">The sequence shown here is derived from an EMBL/GenBank/DDBJ whole genome shotgun (WGS) entry which is preliminary data.</text>
</comment>
<dbReference type="Pfam" id="PF00487">
    <property type="entry name" value="FA_desaturase"/>
    <property type="match status" value="1"/>
</dbReference>
<reference evidence="3 4" key="1">
    <citation type="submission" date="2023-09" db="EMBL/GenBank/DDBJ databases">
        <authorList>
            <person name="Rey-Velasco X."/>
        </authorList>
    </citation>
    <scope>NUCLEOTIDE SEQUENCE [LARGE SCALE GENOMIC DNA]</scope>
    <source>
        <strain evidence="3 4">P117</strain>
    </source>
</reference>
<feature type="transmembrane region" description="Helical" evidence="1">
    <location>
        <begin position="78"/>
        <end position="96"/>
    </location>
</feature>
<dbReference type="EMBL" id="JAVRHX010000001">
    <property type="protein sequence ID" value="MDT0593750.1"/>
    <property type="molecule type" value="Genomic_DNA"/>
</dbReference>
<feature type="domain" description="Fatty acid desaturase" evidence="2">
    <location>
        <begin position="46"/>
        <end position="273"/>
    </location>
</feature>